<dbReference type="AlphaFoldDB" id="A0A0E9TTI4"/>
<protein>
    <submittedName>
        <fullName evidence="1">Uncharacterized protein</fullName>
    </submittedName>
</protein>
<reference evidence="1" key="1">
    <citation type="submission" date="2014-11" db="EMBL/GenBank/DDBJ databases">
        <authorList>
            <person name="Amaro Gonzalez C."/>
        </authorList>
    </citation>
    <scope>NUCLEOTIDE SEQUENCE</scope>
</reference>
<evidence type="ECO:0000313" key="1">
    <source>
        <dbReference type="EMBL" id="JAH56846.1"/>
    </source>
</evidence>
<organism evidence="1">
    <name type="scientific">Anguilla anguilla</name>
    <name type="common">European freshwater eel</name>
    <name type="synonym">Muraena anguilla</name>
    <dbReference type="NCBI Taxonomy" id="7936"/>
    <lineage>
        <taxon>Eukaryota</taxon>
        <taxon>Metazoa</taxon>
        <taxon>Chordata</taxon>
        <taxon>Craniata</taxon>
        <taxon>Vertebrata</taxon>
        <taxon>Euteleostomi</taxon>
        <taxon>Actinopterygii</taxon>
        <taxon>Neopterygii</taxon>
        <taxon>Teleostei</taxon>
        <taxon>Anguilliformes</taxon>
        <taxon>Anguillidae</taxon>
        <taxon>Anguilla</taxon>
    </lineage>
</organism>
<dbReference type="EMBL" id="GBXM01051731">
    <property type="protein sequence ID" value="JAH56846.1"/>
    <property type="molecule type" value="Transcribed_RNA"/>
</dbReference>
<reference evidence="1" key="2">
    <citation type="journal article" date="2015" name="Fish Shellfish Immunol.">
        <title>Early steps in the European eel (Anguilla anguilla)-Vibrio vulnificus interaction in the gills: Role of the RtxA13 toxin.</title>
        <authorList>
            <person name="Callol A."/>
            <person name="Pajuelo D."/>
            <person name="Ebbesson L."/>
            <person name="Teles M."/>
            <person name="MacKenzie S."/>
            <person name="Amaro C."/>
        </authorList>
    </citation>
    <scope>NUCLEOTIDE SEQUENCE</scope>
</reference>
<proteinExistence type="predicted"/>
<accession>A0A0E9TTI4</accession>
<name>A0A0E9TTI4_ANGAN</name>
<sequence>MHPPGLQANFRIQDSFHAHLICNDLPPHINLW</sequence>